<dbReference type="AlphaFoldDB" id="A0AAE9Z337"/>
<dbReference type="Pfam" id="PF13583">
    <property type="entry name" value="Reprolysin_4"/>
    <property type="match status" value="1"/>
</dbReference>
<evidence type="ECO:0000256" key="1">
    <source>
        <dbReference type="SAM" id="SignalP"/>
    </source>
</evidence>
<evidence type="ECO:0000313" key="3">
    <source>
        <dbReference type="Proteomes" id="UP000032352"/>
    </source>
</evidence>
<dbReference type="RefSeq" id="WP_053046771.1">
    <property type="nucleotide sequence ID" value="NZ_CP059733.1"/>
</dbReference>
<dbReference type="Pfam" id="PF17963">
    <property type="entry name" value="Big_9"/>
    <property type="match status" value="1"/>
</dbReference>
<sequence length="880" mass="93573">MKNNTNKLWSVLGLYLLAAFTCFAGGDSRTLSQFNRWTDILPQSEISALLSYGGGNGEGKGRQLETDITALRQLLLAGQEAVVISLPLPDGSLADFRLTPSRVTAPGLLEKYPSIRTFSGYQLDKPNNRGRFDISPRGFYGMFRYGAETIYIDPQAVNGQKDARYYASYSHKNRQVPDREAMPRFAPKKYPQEAGEKEASEKFAVLNPRPRALQAQTRMRTYRLAISATGEYTQYHGGTKELALAALVTLVNRLNVVYQRDLAISLELVANNDAIIFTDANTDPFGNDSFDGGLNTAVIDEAIGNENYDIGHVVNTDGGGLAGYGVVCNGARKGDGITGSPSPEGDAFYIDFVAHEIGHQFRADHTFNGLAGACDDNREADSAYEPGSASTIMGYAGICSSQNLQFNSDAYFHTHSISQISAFMVSGRGSTCGSDEVLTNNNPVADAGADYTIPAQTPFILKGSASDEDAGDSLSYSWEQYDLGPASANVNQMVDDGQRPLFRAWSPVSDSSRILPRLSDILDGETVTGETYATASRELNFRLVVRDDNGGVSTDSMTVNVINTAEAFAVTEPGDSSQWTTSIQQVNWNPASTAQAPISCDSVNIDLSLDGGTSFVTALLENTANDGSAEVVLPNLTSTQGRVRVSCVDNIFFAISPGNFSLDIRDSVEQVLIVSQDTLTVQEDDSITLTTASFTYGGLSADVIRLLPGENYQVEGTSVSPDANYSGQLSVGVIASRGNIESDEYSALISVTEVNDVPQANNDSFTVSQGSNANLLDVLQNDTDADSGDTLSLESLSYSGSGSAGIVDNQVSYSPPAGFSGSETLTYTLSDSAQARATASVTISVSDGSSDGGGSSGGAGVYLLLLLVLAAGRRLSAEVE</sequence>
<keyword evidence="3" id="KW-1185">Reference proteome</keyword>
<reference evidence="2 3" key="1">
    <citation type="journal article" date="2015" name="Genome Announc.">
        <title>Draft Genome Sequences of Marine Isolates of Thalassomonas viridans and Thalassomonas actiniarum.</title>
        <authorList>
            <person name="Olonade I."/>
            <person name="van Zyl L.J."/>
            <person name="Trindade M."/>
        </authorList>
    </citation>
    <scope>NUCLEOTIDE SEQUENCE [LARGE SCALE GENOMIC DNA]</scope>
    <source>
        <strain evidence="2 3">XOM25</strain>
    </source>
</reference>
<dbReference type="InterPro" id="IPR013783">
    <property type="entry name" value="Ig-like_fold"/>
</dbReference>
<feature type="signal peptide" evidence="1">
    <location>
        <begin position="1"/>
        <end position="24"/>
    </location>
</feature>
<gene>
    <name evidence="2" type="ORF">SG34_023770</name>
</gene>
<name>A0AAE9Z337_9GAMM</name>
<dbReference type="InterPro" id="IPR024079">
    <property type="entry name" value="MetalloPept_cat_dom_sf"/>
</dbReference>
<evidence type="ECO:0000313" key="2">
    <source>
        <dbReference type="EMBL" id="WDE04328.1"/>
    </source>
</evidence>
<dbReference type="SUPFAM" id="SSF55486">
    <property type="entry name" value="Metalloproteases ('zincins'), catalytic domain"/>
    <property type="match status" value="1"/>
</dbReference>
<dbReference type="Gene3D" id="3.40.390.10">
    <property type="entry name" value="Collagenase (Catalytic Domain)"/>
    <property type="match status" value="1"/>
</dbReference>
<dbReference type="Proteomes" id="UP000032352">
    <property type="component" value="Chromosome"/>
</dbReference>
<dbReference type="EMBL" id="CP059733">
    <property type="protein sequence ID" value="WDE04328.1"/>
    <property type="molecule type" value="Genomic_DNA"/>
</dbReference>
<proteinExistence type="predicted"/>
<dbReference type="Gene3D" id="2.60.40.2810">
    <property type="match status" value="1"/>
</dbReference>
<protein>
    <submittedName>
        <fullName evidence="2">Cadherin-like domain-containing protein</fullName>
    </submittedName>
</protein>
<organism evidence="2 3">
    <name type="scientific">Thalassomonas viridans</name>
    <dbReference type="NCBI Taxonomy" id="137584"/>
    <lineage>
        <taxon>Bacteria</taxon>
        <taxon>Pseudomonadati</taxon>
        <taxon>Pseudomonadota</taxon>
        <taxon>Gammaproteobacteria</taxon>
        <taxon>Alteromonadales</taxon>
        <taxon>Colwelliaceae</taxon>
        <taxon>Thalassomonas</taxon>
    </lineage>
</organism>
<reference evidence="2 3" key="2">
    <citation type="journal article" date="2022" name="Mar. Drugs">
        <title>Bioassay-Guided Fractionation Leads to the Detection of Cholic Acid Generated by the Rare Thalassomonas sp.</title>
        <authorList>
            <person name="Pheiffer F."/>
            <person name="Schneider Y.K."/>
            <person name="Hansen E.H."/>
            <person name="Andersen J.H."/>
            <person name="Isaksson J."/>
            <person name="Busche T."/>
            <person name="R C."/>
            <person name="Kalinowski J."/>
            <person name="Zyl L.V."/>
            <person name="Trindade M."/>
        </authorList>
    </citation>
    <scope>NUCLEOTIDE SEQUENCE [LARGE SCALE GENOMIC DNA]</scope>
    <source>
        <strain evidence="2 3">XOM25</strain>
    </source>
</reference>
<accession>A0AAE9Z337</accession>
<dbReference type="Gene3D" id="2.60.40.10">
    <property type="entry name" value="Immunoglobulins"/>
    <property type="match status" value="1"/>
</dbReference>
<feature type="chain" id="PRO_5042272037" evidence="1">
    <location>
        <begin position="25"/>
        <end position="880"/>
    </location>
</feature>
<dbReference type="GO" id="GO:0008237">
    <property type="term" value="F:metallopeptidase activity"/>
    <property type="evidence" value="ECO:0007669"/>
    <property type="project" value="InterPro"/>
</dbReference>
<dbReference type="KEGG" id="tvd:SG34_023770"/>
<keyword evidence="1" id="KW-0732">Signal</keyword>